<feature type="repeat" description="RCC1" evidence="1">
    <location>
        <begin position="635"/>
        <end position="686"/>
    </location>
</feature>
<dbReference type="PROSITE" id="PS00626">
    <property type="entry name" value="RCC1_2"/>
    <property type="match status" value="1"/>
</dbReference>
<feature type="compositionally biased region" description="Basic and acidic residues" evidence="2">
    <location>
        <begin position="463"/>
        <end position="482"/>
    </location>
</feature>
<dbReference type="GO" id="GO:0016197">
    <property type="term" value="P:endosomal transport"/>
    <property type="evidence" value="ECO:0007669"/>
    <property type="project" value="TreeGrafter"/>
</dbReference>
<dbReference type="Pfam" id="PF00415">
    <property type="entry name" value="RCC1"/>
    <property type="match status" value="2"/>
</dbReference>
<dbReference type="InterPro" id="IPR000408">
    <property type="entry name" value="Reg_chr_condens"/>
</dbReference>
<feature type="compositionally biased region" description="Low complexity" evidence="2">
    <location>
        <begin position="610"/>
        <end position="621"/>
    </location>
</feature>
<organism evidence="3 4">
    <name type="scientific">Elysia chlorotica</name>
    <name type="common">Eastern emerald elysia</name>
    <name type="synonym">Sea slug</name>
    <dbReference type="NCBI Taxonomy" id="188477"/>
    <lineage>
        <taxon>Eukaryota</taxon>
        <taxon>Metazoa</taxon>
        <taxon>Spiralia</taxon>
        <taxon>Lophotrochozoa</taxon>
        <taxon>Mollusca</taxon>
        <taxon>Gastropoda</taxon>
        <taxon>Heterobranchia</taxon>
        <taxon>Euthyneura</taxon>
        <taxon>Panpulmonata</taxon>
        <taxon>Sacoglossa</taxon>
        <taxon>Placobranchoidea</taxon>
        <taxon>Plakobranchidae</taxon>
        <taxon>Elysia</taxon>
    </lineage>
</organism>
<gene>
    <name evidence="3" type="ORF">EGW08_001060</name>
</gene>
<feature type="non-terminal residue" evidence="3">
    <location>
        <position position="687"/>
    </location>
</feature>
<dbReference type="Proteomes" id="UP000271974">
    <property type="component" value="Unassembled WGS sequence"/>
</dbReference>
<dbReference type="SUPFAM" id="SSF50985">
    <property type="entry name" value="RCC1/BLIP-II"/>
    <property type="match status" value="2"/>
</dbReference>
<feature type="region of interest" description="Disordered" evidence="2">
    <location>
        <begin position="458"/>
        <end position="489"/>
    </location>
</feature>
<dbReference type="GO" id="GO:0031410">
    <property type="term" value="C:cytoplasmic vesicle"/>
    <property type="evidence" value="ECO:0007669"/>
    <property type="project" value="TreeGrafter"/>
</dbReference>
<name>A0A433UBD0_ELYCH</name>
<dbReference type="Gene3D" id="2.130.10.30">
    <property type="entry name" value="Regulator of chromosome condensation 1/beta-lactamase-inhibitor protein II"/>
    <property type="match status" value="2"/>
</dbReference>
<dbReference type="PANTHER" id="PTHR46089:SF1">
    <property type="entry name" value="ALS2 C-TERMINAL-LIKE PROTEIN"/>
    <property type="match status" value="1"/>
</dbReference>
<feature type="compositionally biased region" description="Polar residues" evidence="2">
    <location>
        <begin position="593"/>
        <end position="609"/>
    </location>
</feature>
<evidence type="ECO:0000313" key="3">
    <source>
        <dbReference type="EMBL" id="RUS91147.1"/>
    </source>
</evidence>
<keyword evidence="4" id="KW-1185">Reference proteome</keyword>
<dbReference type="EMBL" id="RQTK01000017">
    <property type="protein sequence ID" value="RUS91147.1"/>
    <property type="molecule type" value="Genomic_DNA"/>
</dbReference>
<accession>A0A433UBD0</accession>
<dbReference type="AlphaFoldDB" id="A0A433UBD0"/>
<feature type="compositionally biased region" description="Low complexity" evidence="2">
    <location>
        <begin position="524"/>
        <end position="560"/>
    </location>
</feature>
<reference evidence="3 4" key="1">
    <citation type="submission" date="2019-01" db="EMBL/GenBank/DDBJ databases">
        <title>A draft genome assembly of the solar-powered sea slug Elysia chlorotica.</title>
        <authorList>
            <person name="Cai H."/>
            <person name="Li Q."/>
            <person name="Fang X."/>
            <person name="Li J."/>
            <person name="Curtis N.E."/>
            <person name="Altenburger A."/>
            <person name="Shibata T."/>
            <person name="Feng M."/>
            <person name="Maeda T."/>
            <person name="Schwartz J.A."/>
            <person name="Shigenobu S."/>
            <person name="Lundholm N."/>
            <person name="Nishiyama T."/>
            <person name="Yang H."/>
            <person name="Hasebe M."/>
            <person name="Li S."/>
            <person name="Pierce S.K."/>
            <person name="Wang J."/>
        </authorList>
    </citation>
    <scope>NUCLEOTIDE SEQUENCE [LARGE SCALE GENOMIC DNA]</scope>
    <source>
        <strain evidence="3">EC2010</strain>
        <tissue evidence="3">Whole organism of an adult</tissue>
    </source>
</reference>
<dbReference type="PANTHER" id="PTHR46089">
    <property type="entry name" value="ALSIN HOMOLOG"/>
    <property type="match status" value="1"/>
</dbReference>
<comment type="caution">
    <text evidence="3">The sequence shown here is derived from an EMBL/GenBank/DDBJ whole genome shotgun (WGS) entry which is preliminary data.</text>
</comment>
<dbReference type="InterPro" id="IPR051984">
    <property type="entry name" value="Alsin"/>
</dbReference>
<feature type="compositionally biased region" description="Basic and acidic residues" evidence="2">
    <location>
        <begin position="374"/>
        <end position="392"/>
    </location>
</feature>
<feature type="region of interest" description="Disordered" evidence="2">
    <location>
        <begin position="517"/>
        <end position="629"/>
    </location>
</feature>
<feature type="region of interest" description="Disordered" evidence="2">
    <location>
        <begin position="172"/>
        <end position="225"/>
    </location>
</feature>
<protein>
    <submittedName>
        <fullName evidence="3">Uncharacterized protein</fullName>
    </submittedName>
</protein>
<feature type="region of interest" description="Disordered" evidence="2">
    <location>
        <begin position="278"/>
        <end position="440"/>
    </location>
</feature>
<feature type="compositionally biased region" description="Polar residues" evidence="2">
    <location>
        <begin position="174"/>
        <end position="187"/>
    </location>
</feature>
<dbReference type="GO" id="GO:0031267">
    <property type="term" value="F:small GTPase binding"/>
    <property type="evidence" value="ECO:0007669"/>
    <property type="project" value="TreeGrafter"/>
</dbReference>
<dbReference type="GO" id="GO:0005085">
    <property type="term" value="F:guanyl-nucleotide exchange factor activity"/>
    <property type="evidence" value="ECO:0007669"/>
    <property type="project" value="TreeGrafter"/>
</dbReference>
<proteinExistence type="predicted"/>
<feature type="repeat" description="RCC1" evidence="1">
    <location>
        <begin position="59"/>
        <end position="108"/>
    </location>
</feature>
<dbReference type="STRING" id="188477.A0A433UBD0"/>
<feature type="non-terminal residue" evidence="3">
    <location>
        <position position="1"/>
    </location>
</feature>
<dbReference type="InterPro" id="IPR009091">
    <property type="entry name" value="RCC1/BLIP-II"/>
</dbReference>
<evidence type="ECO:0000313" key="4">
    <source>
        <dbReference type="Proteomes" id="UP000271974"/>
    </source>
</evidence>
<evidence type="ECO:0000256" key="1">
    <source>
        <dbReference type="PROSITE-ProRule" id="PRU00235"/>
    </source>
</evidence>
<sequence>SREGQCGTGCLDILPSPSLVPIEINTGFCEHGIPNPATIVGVKSVACGASHTLALSYESEIWAWGAGPQLGLGELVHAPIPRRIDSLSGKVALAVYCGNSHSLALIQSSSRSSVTPNSSPVKNKKMVAAKSIKVKEDMHYPPRCTVCNSEIYTFTECNDTCVIEAVHECKSAHDTNPSSTDDVFTSFTEKKNLDQSDKAGNSPDISNYEEPCSQKATGDQETGDSDTAYASLQEKLGPDCVVSPKKEEGLLDDSRLASIPDCEASILVIDGEHLLEGLGGGKEKEEDLGDCEGEGGGGGGTQREEEDGQSVEKVKGEEENLGNSCGDGEKVEDVENNNKERVSREEEDGENIHKADDSVRNTEDVNDGCSSACVKEDLRMPESVDAQDEKEQQPAPTTNAPLPTAATEVSNDGKDTLDQTSSLPTPRQRSASSASVKSLNMLNQSSAMEYLQRQFEDEVTAEESAKDEKVASAEGKKEKRNLSLDNVLGYSSNVMSQVKSMTSRAWTNLSMFGSSGQLAEGLADTTQADPGGQDQGQGDRTPQSQSLLSSGGSSALSSPAYRDSPDSDTNSSSLARWSHDLAAVNPDPGSAESAGQKSLRTIQMQQRNLSSSRTSTGTSVTEEPRECQPPVVTATEVWTWGKNNQCQLGLGDQLDRASPTELKGFRGRHVVKLAAGLGHSLALASNS</sequence>
<feature type="compositionally biased region" description="Low complexity" evidence="2">
    <location>
        <begin position="394"/>
        <end position="407"/>
    </location>
</feature>
<feature type="compositionally biased region" description="Basic and acidic residues" evidence="2">
    <location>
        <begin position="327"/>
        <end position="363"/>
    </location>
</feature>
<evidence type="ECO:0000256" key="2">
    <source>
        <dbReference type="SAM" id="MobiDB-lite"/>
    </source>
</evidence>
<dbReference type="OrthoDB" id="284854at2759"/>
<feature type="compositionally biased region" description="Basic and acidic residues" evidence="2">
    <location>
        <begin position="188"/>
        <end position="197"/>
    </location>
</feature>
<feature type="compositionally biased region" description="Polar residues" evidence="2">
    <location>
        <begin position="418"/>
        <end position="440"/>
    </location>
</feature>
<dbReference type="PROSITE" id="PS50012">
    <property type="entry name" value="RCC1_3"/>
    <property type="match status" value="2"/>
</dbReference>